<dbReference type="AlphaFoldDB" id="A0A8J7QBB7"/>
<dbReference type="SUPFAM" id="SSF48452">
    <property type="entry name" value="TPR-like"/>
    <property type="match status" value="1"/>
</dbReference>
<evidence type="ECO:0000313" key="2">
    <source>
        <dbReference type="Proteomes" id="UP000664417"/>
    </source>
</evidence>
<dbReference type="InterPro" id="IPR011990">
    <property type="entry name" value="TPR-like_helical_dom_sf"/>
</dbReference>
<evidence type="ECO:0000313" key="1">
    <source>
        <dbReference type="EMBL" id="MBO1322411.1"/>
    </source>
</evidence>
<gene>
    <name evidence="1" type="ORF">J3U88_28315</name>
</gene>
<proteinExistence type="predicted"/>
<dbReference type="EMBL" id="JAFREP010000035">
    <property type="protein sequence ID" value="MBO1322411.1"/>
    <property type="molecule type" value="Genomic_DNA"/>
</dbReference>
<comment type="caution">
    <text evidence="1">The sequence shown here is derived from an EMBL/GenBank/DDBJ whole genome shotgun (WGS) entry which is preliminary data.</text>
</comment>
<accession>A0A8J7QBB7</accession>
<dbReference type="RefSeq" id="WP_207862384.1">
    <property type="nucleotide sequence ID" value="NZ_JAFREP010000035.1"/>
</dbReference>
<keyword evidence="2" id="KW-1185">Reference proteome</keyword>
<organism evidence="1 2">
    <name type="scientific">Acanthopleuribacter pedis</name>
    <dbReference type="NCBI Taxonomy" id="442870"/>
    <lineage>
        <taxon>Bacteria</taxon>
        <taxon>Pseudomonadati</taxon>
        <taxon>Acidobacteriota</taxon>
        <taxon>Holophagae</taxon>
        <taxon>Acanthopleuribacterales</taxon>
        <taxon>Acanthopleuribacteraceae</taxon>
        <taxon>Acanthopleuribacter</taxon>
    </lineage>
</organism>
<reference evidence="1" key="1">
    <citation type="submission" date="2021-03" db="EMBL/GenBank/DDBJ databases">
        <authorList>
            <person name="Wang G."/>
        </authorList>
    </citation>
    <scope>NUCLEOTIDE SEQUENCE</scope>
    <source>
        <strain evidence="1">KCTC 12899</strain>
    </source>
</reference>
<dbReference type="Proteomes" id="UP000664417">
    <property type="component" value="Unassembled WGS sequence"/>
</dbReference>
<protein>
    <submittedName>
        <fullName evidence="1">Tetratricopeptide repeat protein</fullName>
    </submittedName>
</protein>
<dbReference type="Gene3D" id="1.25.40.10">
    <property type="entry name" value="Tetratricopeptide repeat domain"/>
    <property type="match status" value="1"/>
</dbReference>
<name>A0A8J7QBB7_9BACT</name>
<sequence>MGPEHIDTPRAKGMQARLLGQLGRTQKATRIMEQVFAANEKRLGFEQRSTLISANGLASAYMHDGRPAAAVASARTISIP</sequence>